<evidence type="ECO:0008006" key="3">
    <source>
        <dbReference type="Google" id="ProtNLM"/>
    </source>
</evidence>
<dbReference type="InterPro" id="IPR009000">
    <property type="entry name" value="Transl_B-barrel_sf"/>
</dbReference>
<reference evidence="1 2" key="1">
    <citation type="journal article" date="2016" name="Nat. Commun.">
        <title>Thousands of microbial genomes shed light on interconnected biogeochemical processes in an aquifer system.</title>
        <authorList>
            <person name="Anantharaman K."/>
            <person name="Brown C.T."/>
            <person name="Hug L.A."/>
            <person name="Sharon I."/>
            <person name="Castelle C.J."/>
            <person name="Probst A.J."/>
            <person name="Thomas B.C."/>
            <person name="Singh A."/>
            <person name="Wilkins M.J."/>
            <person name="Karaoz U."/>
            <person name="Brodie E.L."/>
            <person name="Williams K.H."/>
            <person name="Hubbard S.S."/>
            <person name="Banfield J.F."/>
        </authorList>
    </citation>
    <scope>NUCLEOTIDE SEQUENCE [LARGE SCALE GENOMIC DNA]</scope>
</reference>
<dbReference type="Gene3D" id="2.40.30.10">
    <property type="entry name" value="Translation factors"/>
    <property type="match status" value="1"/>
</dbReference>
<organism evidence="1 2">
    <name type="scientific">Candidatus Schekmanbacteria bacterium GWA2_38_11</name>
    <dbReference type="NCBI Taxonomy" id="1817876"/>
    <lineage>
        <taxon>Bacteria</taxon>
        <taxon>Candidatus Schekmaniibacteriota</taxon>
    </lineage>
</organism>
<sequence>MPEIEIGKITHYFSKPGVAAFTIENGELKIGDKIHIKGHSTDFEQIVESIQIEHVSVEKAGKGESIGIKIKEKVREHDMVFKVTD</sequence>
<proteinExistence type="predicted"/>
<dbReference type="Proteomes" id="UP000178526">
    <property type="component" value="Unassembled WGS sequence"/>
</dbReference>
<dbReference type="AlphaFoldDB" id="A0A1F7RHE6"/>
<dbReference type="SUPFAM" id="SSF50447">
    <property type="entry name" value="Translation proteins"/>
    <property type="match status" value="1"/>
</dbReference>
<protein>
    <recommendedName>
        <fullName evidence="3">Translation elongation factor-like protein</fullName>
    </recommendedName>
</protein>
<gene>
    <name evidence="1" type="ORF">A2042_00900</name>
</gene>
<accession>A0A1F7RHE6</accession>
<evidence type="ECO:0000313" key="2">
    <source>
        <dbReference type="Proteomes" id="UP000178526"/>
    </source>
</evidence>
<name>A0A1F7RHE6_9BACT</name>
<evidence type="ECO:0000313" key="1">
    <source>
        <dbReference type="EMBL" id="OGL40851.1"/>
    </source>
</evidence>
<dbReference type="EMBL" id="MGDB01000085">
    <property type="protein sequence ID" value="OGL40851.1"/>
    <property type="molecule type" value="Genomic_DNA"/>
</dbReference>
<comment type="caution">
    <text evidence="1">The sequence shown here is derived from an EMBL/GenBank/DDBJ whole genome shotgun (WGS) entry which is preliminary data.</text>
</comment>